<dbReference type="InterPro" id="IPR055066">
    <property type="entry name" value="AASDHPPT_N"/>
</dbReference>
<reference evidence="5" key="1">
    <citation type="submission" date="2020-03" db="EMBL/GenBank/DDBJ databases">
        <title>A high-quality chromosome-level genome assembly of a woody plant with both climbing and erect habits, Rhamnella rubrinervis.</title>
        <authorList>
            <person name="Lu Z."/>
            <person name="Yang Y."/>
            <person name="Zhu X."/>
            <person name="Sun Y."/>
        </authorList>
    </citation>
    <scope>NUCLEOTIDE SEQUENCE</scope>
    <source>
        <strain evidence="5">BYM</strain>
        <tissue evidence="5">Leaf</tissue>
    </source>
</reference>
<feature type="domain" description="4'-phosphopantetheinyl transferase N-terminal" evidence="4">
    <location>
        <begin position="48"/>
        <end position="131"/>
    </location>
</feature>
<proteinExistence type="predicted"/>
<dbReference type="Pfam" id="PF22624">
    <property type="entry name" value="AASDHPPT_N"/>
    <property type="match status" value="1"/>
</dbReference>
<evidence type="ECO:0000259" key="4">
    <source>
        <dbReference type="Pfam" id="PF22624"/>
    </source>
</evidence>
<name>A0A8K0GUD0_9ROSA</name>
<dbReference type="InterPro" id="IPR050559">
    <property type="entry name" value="P-Pant_transferase_sf"/>
</dbReference>
<evidence type="ECO:0000256" key="2">
    <source>
        <dbReference type="ARBA" id="ARBA00022679"/>
    </source>
</evidence>
<feature type="domain" description="4'-phosphopantetheinyl transferase" evidence="3">
    <location>
        <begin position="140"/>
        <end position="224"/>
    </location>
</feature>
<dbReference type="GO" id="GO:0005829">
    <property type="term" value="C:cytosol"/>
    <property type="evidence" value="ECO:0007669"/>
    <property type="project" value="TreeGrafter"/>
</dbReference>
<dbReference type="EC" id="2.7.8.7" evidence="1"/>
<dbReference type="FunFam" id="3.90.470.20:FF:000011">
    <property type="entry name" value="Os08g0243100 protein"/>
    <property type="match status" value="1"/>
</dbReference>
<keyword evidence="6" id="KW-1185">Reference proteome</keyword>
<dbReference type="PANTHER" id="PTHR12215">
    <property type="entry name" value="PHOSPHOPANTETHEINE TRANSFERASE"/>
    <property type="match status" value="1"/>
</dbReference>
<dbReference type="FunFam" id="3.90.470.20:FF:000010">
    <property type="entry name" value="L-aminoadipate-semialdehyde dehydrogenase-phosphopantetheinyl transferase"/>
    <property type="match status" value="1"/>
</dbReference>
<evidence type="ECO:0000313" key="6">
    <source>
        <dbReference type="Proteomes" id="UP000796880"/>
    </source>
</evidence>
<sequence>MNIHCLQRAFSSASSSLVPLQLPSPMDTHFWYVLPEEVKSASLVNEYLGLLSPCERDNVLSMRGDQLKKSALLARVLVRTTIARYTNFQVDPKSLKFTKNRYGKPGVDWQTEDGWLPPSLHFNISHTSSLIACGVTVDSPIGIDVEEKSRRLNNHILAFARRYFSSCELEHLTVISDPEIQRQEFMKLWTLKEAYVKALGRGFSAAPFKTFTIRFKAPTRGNCLSTDKATEASEIIVESFGDPKNLTSNWQFALVELAGSHYAAICIERAKTIEGGNFSVPMKLTVRRTIPFVEDESVSENSVVAIGGQLCINDHIH</sequence>
<dbReference type="SUPFAM" id="SSF56214">
    <property type="entry name" value="4'-phosphopantetheinyl transferase"/>
    <property type="match status" value="2"/>
</dbReference>
<dbReference type="GO" id="GO:0000287">
    <property type="term" value="F:magnesium ion binding"/>
    <property type="evidence" value="ECO:0007669"/>
    <property type="project" value="InterPro"/>
</dbReference>
<dbReference type="AlphaFoldDB" id="A0A8K0GUD0"/>
<dbReference type="GO" id="GO:0019878">
    <property type="term" value="P:lysine biosynthetic process via aminoadipic acid"/>
    <property type="evidence" value="ECO:0007669"/>
    <property type="project" value="TreeGrafter"/>
</dbReference>
<dbReference type="Gene3D" id="3.90.470.20">
    <property type="entry name" value="4'-phosphopantetheinyl transferase domain"/>
    <property type="match status" value="2"/>
</dbReference>
<evidence type="ECO:0000256" key="1">
    <source>
        <dbReference type="ARBA" id="ARBA00013172"/>
    </source>
</evidence>
<dbReference type="EMBL" id="VOIH02000007">
    <property type="protein sequence ID" value="KAF3441642.1"/>
    <property type="molecule type" value="Genomic_DNA"/>
</dbReference>
<gene>
    <name evidence="5" type="ORF">FNV43_RR15557</name>
</gene>
<organism evidence="5 6">
    <name type="scientific">Rhamnella rubrinervis</name>
    <dbReference type="NCBI Taxonomy" id="2594499"/>
    <lineage>
        <taxon>Eukaryota</taxon>
        <taxon>Viridiplantae</taxon>
        <taxon>Streptophyta</taxon>
        <taxon>Embryophyta</taxon>
        <taxon>Tracheophyta</taxon>
        <taxon>Spermatophyta</taxon>
        <taxon>Magnoliopsida</taxon>
        <taxon>eudicotyledons</taxon>
        <taxon>Gunneridae</taxon>
        <taxon>Pentapetalae</taxon>
        <taxon>rosids</taxon>
        <taxon>fabids</taxon>
        <taxon>Rosales</taxon>
        <taxon>Rhamnaceae</taxon>
        <taxon>rhamnoid group</taxon>
        <taxon>Rhamneae</taxon>
        <taxon>Rhamnella</taxon>
    </lineage>
</organism>
<dbReference type="PANTHER" id="PTHR12215:SF15">
    <property type="entry name" value="4'-PHOSPHOPANTETHEINYL TRANSFERASE SUPERFAMILY-RELATED"/>
    <property type="match status" value="1"/>
</dbReference>
<evidence type="ECO:0000313" key="5">
    <source>
        <dbReference type="EMBL" id="KAF3441642.1"/>
    </source>
</evidence>
<dbReference type="InterPro" id="IPR008278">
    <property type="entry name" value="4-PPantetheinyl_Trfase_dom"/>
</dbReference>
<dbReference type="GO" id="GO:0008897">
    <property type="term" value="F:holo-[acyl-carrier-protein] synthase activity"/>
    <property type="evidence" value="ECO:0007669"/>
    <property type="project" value="UniProtKB-EC"/>
</dbReference>
<comment type="caution">
    <text evidence="5">The sequence shown here is derived from an EMBL/GenBank/DDBJ whole genome shotgun (WGS) entry which is preliminary data.</text>
</comment>
<dbReference type="OrthoDB" id="26719at2759"/>
<keyword evidence="2" id="KW-0808">Transferase</keyword>
<evidence type="ECO:0000259" key="3">
    <source>
        <dbReference type="Pfam" id="PF01648"/>
    </source>
</evidence>
<dbReference type="InterPro" id="IPR037143">
    <property type="entry name" value="4-PPantetheinyl_Trfase_dom_sf"/>
</dbReference>
<dbReference type="Pfam" id="PF01648">
    <property type="entry name" value="ACPS"/>
    <property type="match status" value="1"/>
</dbReference>
<protein>
    <recommendedName>
        <fullName evidence="1">holo-[acyl-carrier-protein] synthase</fullName>
        <ecNumber evidence="1">2.7.8.7</ecNumber>
    </recommendedName>
</protein>
<dbReference type="Proteomes" id="UP000796880">
    <property type="component" value="Unassembled WGS sequence"/>
</dbReference>
<accession>A0A8K0GUD0</accession>